<proteinExistence type="predicted"/>
<dbReference type="AlphaFoldDB" id="A0A9X2ZZG5"/>
<dbReference type="Pfam" id="PF01047">
    <property type="entry name" value="MarR"/>
    <property type="match status" value="1"/>
</dbReference>
<dbReference type="InterPro" id="IPR036390">
    <property type="entry name" value="WH_DNA-bd_sf"/>
</dbReference>
<comment type="caution">
    <text evidence="5">The sequence shown here is derived from an EMBL/GenBank/DDBJ whole genome shotgun (WGS) entry which is preliminary data.</text>
</comment>
<keyword evidence="6" id="KW-1185">Reference proteome</keyword>
<evidence type="ECO:0000313" key="6">
    <source>
        <dbReference type="Proteomes" id="UP001141259"/>
    </source>
</evidence>
<reference evidence="5" key="1">
    <citation type="submission" date="2022-08" db="EMBL/GenBank/DDBJ databases">
        <authorList>
            <person name="Tistechok S."/>
            <person name="Samborskyy M."/>
            <person name="Roman I."/>
        </authorList>
    </citation>
    <scope>NUCLEOTIDE SEQUENCE</scope>
    <source>
        <strain evidence="5">DSM 103496</strain>
    </source>
</reference>
<dbReference type="PANTHER" id="PTHR42756:SF1">
    <property type="entry name" value="TRANSCRIPTIONAL REPRESSOR OF EMRAB OPERON"/>
    <property type="match status" value="1"/>
</dbReference>
<dbReference type="Proteomes" id="UP001141259">
    <property type="component" value="Unassembled WGS sequence"/>
</dbReference>
<evidence type="ECO:0000256" key="2">
    <source>
        <dbReference type="ARBA" id="ARBA00023125"/>
    </source>
</evidence>
<evidence type="ECO:0000259" key="4">
    <source>
        <dbReference type="PROSITE" id="PS50995"/>
    </source>
</evidence>
<protein>
    <submittedName>
        <fullName evidence="5">MarR family transcriptional regulator</fullName>
    </submittedName>
</protein>
<dbReference type="RefSeq" id="WP_259622866.1">
    <property type="nucleotide sequence ID" value="NZ_JANYMP010000004.1"/>
</dbReference>
<dbReference type="GO" id="GO:0003700">
    <property type="term" value="F:DNA-binding transcription factor activity"/>
    <property type="evidence" value="ECO:0007669"/>
    <property type="project" value="InterPro"/>
</dbReference>
<dbReference type="SMART" id="SM00347">
    <property type="entry name" value="HTH_MARR"/>
    <property type="match status" value="1"/>
</dbReference>
<organism evidence="5 6">
    <name type="scientific">Umezawaea endophytica</name>
    <dbReference type="NCBI Taxonomy" id="1654476"/>
    <lineage>
        <taxon>Bacteria</taxon>
        <taxon>Bacillati</taxon>
        <taxon>Actinomycetota</taxon>
        <taxon>Actinomycetes</taxon>
        <taxon>Pseudonocardiales</taxon>
        <taxon>Pseudonocardiaceae</taxon>
        <taxon>Umezawaea</taxon>
    </lineage>
</organism>
<gene>
    <name evidence="5" type="ORF">NZH93_10890</name>
</gene>
<dbReference type="PRINTS" id="PR00598">
    <property type="entry name" value="HTHMARR"/>
</dbReference>
<keyword evidence="1" id="KW-0805">Transcription regulation</keyword>
<sequence length="154" mass="16917">MPETADLTDDEVDEFTKACNRLYALMHRNRSSLAATSTGPDQLSESQLVLLTPLTEQGAMAVGRLATRAGVAQPTATRALKQLEDKGFVARKRVSGDDRTVLVTLTPRGETAWHVADNRMRAFQREALDQIPPERRTSVVDALTELARAIDRTG</sequence>
<dbReference type="CDD" id="cd00090">
    <property type="entry name" value="HTH_ARSR"/>
    <property type="match status" value="1"/>
</dbReference>
<dbReference type="PROSITE" id="PS50995">
    <property type="entry name" value="HTH_MARR_2"/>
    <property type="match status" value="1"/>
</dbReference>
<dbReference type="InterPro" id="IPR000835">
    <property type="entry name" value="HTH_MarR-typ"/>
</dbReference>
<dbReference type="InterPro" id="IPR036388">
    <property type="entry name" value="WH-like_DNA-bd_sf"/>
</dbReference>
<keyword evidence="2" id="KW-0238">DNA-binding</keyword>
<feature type="domain" description="HTH marR-type" evidence="4">
    <location>
        <begin position="12"/>
        <end position="148"/>
    </location>
</feature>
<dbReference type="GO" id="GO:0003677">
    <property type="term" value="F:DNA binding"/>
    <property type="evidence" value="ECO:0007669"/>
    <property type="project" value="UniProtKB-KW"/>
</dbReference>
<evidence type="ECO:0000256" key="1">
    <source>
        <dbReference type="ARBA" id="ARBA00023015"/>
    </source>
</evidence>
<accession>A0A9X2ZZG5</accession>
<dbReference type="PANTHER" id="PTHR42756">
    <property type="entry name" value="TRANSCRIPTIONAL REGULATOR, MARR"/>
    <property type="match status" value="1"/>
</dbReference>
<dbReference type="Gene3D" id="1.10.10.10">
    <property type="entry name" value="Winged helix-like DNA-binding domain superfamily/Winged helix DNA-binding domain"/>
    <property type="match status" value="1"/>
</dbReference>
<evidence type="ECO:0000313" key="5">
    <source>
        <dbReference type="EMBL" id="MCS7477359.1"/>
    </source>
</evidence>
<keyword evidence="3" id="KW-0804">Transcription</keyword>
<evidence type="ECO:0000256" key="3">
    <source>
        <dbReference type="ARBA" id="ARBA00023163"/>
    </source>
</evidence>
<name>A0A9X2ZZG5_9PSEU</name>
<dbReference type="SUPFAM" id="SSF46785">
    <property type="entry name" value="Winged helix' DNA-binding domain"/>
    <property type="match status" value="1"/>
</dbReference>
<dbReference type="InterPro" id="IPR011991">
    <property type="entry name" value="ArsR-like_HTH"/>
</dbReference>
<dbReference type="EMBL" id="JANYMP010000004">
    <property type="protein sequence ID" value="MCS7477359.1"/>
    <property type="molecule type" value="Genomic_DNA"/>
</dbReference>